<keyword evidence="3" id="KW-0540">Nuclease</keyword>
<dbReference type="Pfam" id="PF13456">
    <property type="entry name" value="RVT_3"/>
    <property type="match status" value="1"/>
</dbReference>
<feature type="domain" description="Integrase catalytic" evidence="8">
    <location>
        <begin position="580"/>
        <end position="736"/>
    </location>
</feature>
<keyword evidence="5" id="KW-0378">Hydrolase</keyword>
<dbReference type="InterPro" id="IPR036397">
    <property type="entry name" value="RNaseH_sf"/>
</dbReference>
<dbReference type="SUPFAM" id="SSF53098">
    <property type="entry name" value="Ribonuclease H-like"/>
    <property type="match status" value="2"/>
</dbReference>
<evidence type="ECO:0000259" key="8">
    <source>
        <dbReference type="PROSITE" id="PS50994"/>
    </source>
</evidence>
<evidence type="ECO:0000313" key="10">
    <source>
        <dbReference type="Proteomes" id="UP000198211"/>
    </source>
</evidence>
<dbReference type="Pfam" id="PF17917">
    <property type="entry name" value="RT_RNaseH"/>
    <property type="match status" value="1"/>
</dbReference>
<dbReference type="PROSITE" id="PS50994">
    <property type="entry name" value="INTEGRASE"/>
    <property type="match status" value="1"/>
</dbReference>
<dbReference type="OrthoDB" id="121040at2759"/>
<protein>
    <submittedName>
        <fullName evidence="9">Reverse transcriptase</fullName>
    </submittedName>
</protein>
<dbReference type="EMBL" id="NBNE01000493">
    <property type="protein sequence ID" value="OWZ19065.1"/>
    <property type="molecule type" value="Genomic_DNA"/>
</dbReference>
<proteinExistence type="predicted"/>
<keyword evidence="4" id="KW-0255">Endonuclease</keyword>
<dbReference type="Gene3D" id="3.30.420.10">
    <property type="entry name" value="Ribonuclease H-like superfamily/Ribonuclease H"/>
    <property type="match status" value="2"/>
</dbReference>
<dbReference type="AlphaFoldDB" id="A0A225WN52"/>
<evidence type="ECO:0000256" key="6">
    <source>
        <dbReference type="ARBA" id="ARBA00022918"/>
    </source>
</evidence>
<name>A0A225WN52_9STRA</name>
<dbReference type="GO" id="GO:0004523">
    <property type="term" value="F:RNA-DNA hybrid ribonuclease activity"/>
    <property type="evidence" value="ECO:0007669"/>
    <property type="project" value="InterPro"/>
</dbReference>
<dbReference type="InterPro" id="IPR041588">
    <property type="entry name" value="Integrase_H2C2"/>
</dbReference>
<gene>
    <name evidence="9" type="ORF">PHMEG_0006750</name>
</gene>
<evidence type="ECO:0000313" key="9">
    <source>
        <dbReference type="EMBL" id="OWZ19065.1"/>
    </source>
</evidence>
<dbReference type="SUPFAM" id="SSF56672">
    <property type="entry name" value="DNA/RNA polymerases"/>
    <property type="match status" value="1"/>
</dbReference>
<dbReference type="InterPro" id="IPR043128">
    <property type="entry name" value="Rev_trsase/Diguanyl_cyclase"/>
</dbReference>
<sequence>MPFCLYNAPQLYQRLIDNALYGFWKLSSTEDTRDVFQDGVPSKSGTRSGKAWDDLCKKVELLLEICEEWHLSISVEKSEWGMPRVNYWDTRFRKMKSGEAKELGSTSGAGFPVAVKFTSRTLKHNELNYNIIIEKEILARLHVLNECHNMMVGKTIRVLTRHTTLGWLFGSKGLARSSVAMGRHPLSLAIGNPPVSERGGRDSGSVGCKHHAEGPCRFRVGRYRASKRPSKTAAIPVPKIGRTESLRESPPRVKREGGAFSAVVWQLPNRDVVKTASGYAEGLTGNEAEYRGMLLGLSLLEDLDVTRLIICGDSNLAVRQMRGEMDYGLKLLRQQALKRAARTVGLEFLHVRRDWNASEDMLDGQTFQRQGGKDVHSVEEIEDLKTLNRLGEVLQPTLPVPGRETRGTDDPRRGTRRVYPVTTRSRDASHQTTRRHPEAWKEIQVQRLRLDRVRTAQDEEIWIANLKKFLSEDISELSKQEEVGESGLLYYHARGDESTEDRDSIMKLVVPETLRQDVLNHYHASLEGGHQGIGQTYQRIRHHFTDQGFKTVQRHVGECVDCESGNCRPTIQGESPGNIIATYPFQVVAMDHIPSLPASHKRNTELLIWVDLFTCFVIAKASASRTAQTVAESYEEAVFMRFGASEAIRHDREPGFMSDFFRAFNKFMDRRLRVRPQANGAAERMVQTITRAIKMYIADNDQRDWDEYAERLSYAQNTAHDRTWDETPFSLVHGWDPRSTLEATLAIGNTSHRDVEARRWRMRIPRHYKTARTQTLELIRKEVDMRTTRQKARATEHAIQCGSQGWLYLDRVKPGYARKLAHLWHGPFRVANLVSTHAVRLETIRTPYQLFPIVHVSKLKPVREFPSRPELRLTVPAEERFDFDEELLPEVSWEAHDADDEVYEVEQILDAREGRTTRYG</sequence>
<dbReference type="Proteomes" id="UP000198211">
    <property type="component" value="Unassembled WGS sequence"/>
</dbReference>
<dbReference type="GO" id="GO:0003676">
    <property type="term" value="F:nucleic acid binding"/>
    <property type="evidence" value="ECO:0007669"/>
    <property type="project" value="InterPro"/>
</dbReference>
<evidence type="ECO:0000256" key="2">
    <source>
        <dbReference type="ARBA" id="ARBA00022695"/>
    </source>
</evidence>
<evidence type="ECO:0000256" key="4">
    <source>
        <dbReference type="ARBA" id="ARBA00022759"/>
    </source>
</evidence>
<dbReference type="GO" id="GO:0015074">
    <property type="term" value="P:DNA integration"/>
    <property type="evidence" value="ECO:0007669"/>
    <property type="project" value="InterPro"/>
</dbReference>
<evidence type="ECO:0000256" key="3">
    <source>
        <dbReference type="ARBA" id="ARBA00022722"/>
    </source>
</evidence>
<comment type="caution">
    <text evidence="9">The sequence shown here is derived from an EMBL/GenBank/DDBJ whole genome shotgun (WGS) entry which is preliminary data.</text>
</comment>
<keyword evidence="6 9" id="KW-0695">RNA-directed DNA polymerase</keyword>
<reference evidence="10" key="1">
    <citation type="submission" date="2017-03" db="EMBL/GenBank/DDBJ databases">
        <title>Phytopthora megakarya and P. palmivora, two closely related causual agents of cacao black pod achieved similar genome size and gene model numbers by different mechanisms.</title>
        <authorList>
            <person name="Ali S."/>
            <person name="Shao J."/>
            <person name="Larry D.J."/>
            <person name="Kronmiller B."/>
            <person name="Shen D."/>
            <person name="Strem M.D."/>
            <person name="Melnick R.L."/>
            <person name="Guiltinan M.J."/>
            <person name="Tyler B.M."/>
            <person name="Meinhardt L.W."/>
            <person name="Bailey B.A."/>
        </authorList>
    </citation>
    <scope>NUCLEOTIDE SEQUENCE [LARGE SCALE GENOMIC DNA]</scope>
    <source>
        <strain evidence="10">zdho120</strain>
    </source>
</reference>
<keyword evidence="1" id="KW-0808">Transferase</keyword>
<keyword evidence="10" id="KW-1185">Reference proteome</keyword>
<evidence type="ECO:0000256" key="7">
    <source>
        <dbReference type="SAM" id="MobiDB-lite"/>
    </source>
</evidence>
<keyword evidence="2" id="KW-0548">Nucleotidyltransferase</keyword>
<dbReference type="PANTHER" id="PTHR37984:SF5">
    <property type="entry name" value="PROTEIN NYNRIN-LIKE"/>
    <property type="match status" value="1"/>
</dbReference>
<evidence type="ECO:0000256" key="5">
    <source>
        <dbReference type="ARBA" id="ARBA00022801"/>
    </source>
</evidence>
<feature type="compositionally biased region" description="Basic and acidic residues" evidence="7">
    <location>
        <begin position="403"/>
        <end position="413"/>
    </location>
</feature>
<accession>A0A225WN52</accession>
<dbReference type="InterPro" id="IPR043502">
    <property type="entry name" value="DNA/RNA_pol_sf"/>
</dbReference>
<organism evidence="9 10">
    <name type="scientific">Phytophthora megakarya</name>
    <dbReference type="NCBI Taxonomy" id="4795"/>
    <lineage>
        <taxon>Eukaryota</taxon>
        <taxon>Sar</taxon>
        <taxon>Stramenopiles</taxon>
        <taxon>Oomycota</taxon>
        <taxon>Peronosporomycetes</taxon>
        <taxon>Peronosporales</taxon>
        <taxon>Peronosporaceae</taxon>
        <taxon>Phytophthora</taxon>
    </lineage>
</organism>
<dbReference type="InterPro" id="IPR002156">
    <property type="entry name" value="RNaseH_domain"/>
</dbReference>
<dbReference type="Gene3D" id="3.30.70.270">
    <property type="match status" value="1"/>
</dbReference>
<dbReference type="GO" id="GO:0003964">
    <property type="term" value="F:RNA-directed DNA polymerase activity"/>
    <property type="evidence" value="ECO:0007669"/>
    <property type="project" value="UniProtKB-KW"/>
</dbReference>
<feature type="region of interest" description="Disordered" evidence="7">
    <location>
        <begin position="397"/>
        <end position="416"/>
    </location>
</feature>
<dbReference type="PANTHER" id="PTHR37984">
    <property type="entry name" value="PROTEIN CBG26694"/>
    <property type="match status" value="1"/>
</dbReference>
<dbReference type="InterPro" id="IPR041373">
    <property type="entry name" value="RT_RNaseH"/>
</dbReference>
<dbReference type="InterPro" id="IPR012337">
    <property type="entry name" value="RNaseH-like_sf"/>
</dbReference>
<dbReference type="Gene3D" id="1.10.340.70">
    <property type="match status" value="1"/>
</dbReference>
<dbReference type="InterPro" id="IPR050951">
    <property type="entry name" value="Retrovirus_Pol_polyprotein"/>
</dbReference>
<evidence type="ECO:0000256" key="1">
    <source>
        <dbReference type="ARBA" id="ARBA00022679"/>
    </source>
</evidence>
<dbReference type="Pfam" id="PF17921">
    <property type="entry name" value="Integrase_H2C2"/>
    <property type="match status" value="1"/>
</dbReference>
<dbReference type="InterPro" id="IPR001584">
    <property type="entry name" value="Integrase_cat-core"/>
</dbReference>